<dbReference type="SUPFAM" id="SSF50249">
    <property type="entry name" value="Nucleic acid-binding proteins"/>
    <property type="match status" value="1"/>
</dbReference>
<name>A0A6N2SS71_9FIRM</name>
<evidence type="ECO:0000313" key="3">
    <source>
        <dbReference type="EMBL" id="VYS95448.1"/>
    </source>
</evidence>
<dbReference type="Pfam" id="PF00313">
    <property type="entry name" value="CSD"/>
    <property type="match status" value="1"/>
</dbReference>
<dbReference type="Gene3D" id="2.40.50.140">
    <property type="entry name" value="Nucleic acid-binding proteins"/>
    <property type="match status" value="1"/>
</dbReference>
<dbReference type="PROSITE" id="PS51857">
    <property type="entry name" value="CSD_2"/>
    <property type="match status" value="1"/>
</dbReference>
<dbReference type="AlphaFoldDB" id="A0A6N2SS71"/>
<dbReference type="SMART" id="SM00357">
    <property type="entry name" value="CSP"/>
    <property type="match status" value="1"/>
</dbReference>
<dbReference type="InterPro" id="IPR011129">
    <property type="entry name" value="CSD"/>
</dbReference>
<dbReference type="PANTHER" id="PTHR46565:SF20">
    <property type="entry name" value="COLD SHOCK DOMAIN-CONTAINING PROTEIN 4"/>
    <property type="match status" value="1"/>
</dbReference>
<dbReference type="EMBL" id="CACRTG010000008">
    <property type="protein sequence ID" value="VYS95448.1"/>
    <property type="molecule type" value="Genomic_DNA"/>
</dbReference>
<evidence type="ECO:0000256" key="1">
    <source>
        <dbReference type="RuleBase" id="RU000408"/>
    </source>
</evidence>
<comment type="subcellular location">
    <subcellularLocation>
        <location evidence="1">Cytoplasm</location>
    </subcellularLocation>
</comment>
<organism evidence="3">
    <name type="scientific">[Clostridium] nexile</name>
    <dbReference type="NCBI Taxonomy" id="29361"/>
    <lineage>
        <taxon>Bacteria</taxon>
        <taxon>Bacillati</taxon>
        <taxon>Bacillota</taxon>
        <taxon>Clostridia</taxon>
        <taxon>Lachnospirales</taxon>
        <taxon>Lachnospiraceae</taxon>
        <taxon>Tyzzerella</taxon>
    </lineage>
</organism>
<dbReference type="InterPro" id="IPR019844">
    <property type="entry name" value="CSD_CS"/>
</dbReference>
<dbReference type="PRINTS" id="PR00050">
    <property type="entry name" value="COLDSHOCK"/>
</dbReference>
<dbReference type="PANTHER" id="PTHR46565">
    <property type="entry name" value="COLD SHOCK DOMAIN PROTEIN 2"/>
    <property type="match status" value="1"/>
</dbReference>
<sequence length="134" mass="15243">MVGTVKWFDAKKGFGFIIVEDGTEVFVHQSNINMRGFRCLNEGDIVSLEVEEDISGKKKAVNVTTILAVKGIKRLLLLENHYLRIAKNDHKEIRYIVVDESNEMQTEEMTLAEVATYVGLNVDDCVYRMSDKNV</sequence>
<dbReference type="GO" id="GO:0005737">
    <property type="term" value="C:cytoplasm"/>
    <property type="evidence" value="ECO:0007669"/>
    <property type="project" value="UniProtKB-SubCell"/>
</dbReference>
<reference evidence="3" key="1">
    <citation type="submission" date="2019-11" db="EMBL/GenBank/DDBJ databases">
        <authorList>
            <person name="Feng L."/>
        </authorList>
    </citation>
    <scope>NUCLEOTIDE SEQUENCE</scope>
    <source>
        <strain evidence="3">CnexileLFYP112</strain>
    </source>
</reference>
<evidence type="ECO:0000259" key="2">
    <source>
        <dbReference type="PROSITE" id="PS51857"/>
    </source>
</evidence>
<dbReference type="PROSITE" id="PS00352">
    <property type="entry name" value="CSD_1"/>
    <property type="match status" value="1"/>
</dbReference>
<feature type="domain" description="CSD" evidence="2">
    <location>
        <begin position="1"/>
        <end position="65"/>
    </location>
</feature>
<proteinExistence type="predicted"/>
<dbReference type="GO" id="GO:0003676">
    <property type="term" value="F:nucleic acid binding"/>
    <property type="evidence" value="ECO:0007669"/>
    <property type="project" value="InterPro"/>
</dbReference>
<accession>A0A6N2SS71</accession>
<dbReference type="CDD" id="cd04458">
    <property type="entry name" value="CSP_CDS"/>
    <property type="match status" value="1"/>
</dbReference>
<dbReference type="InterPro" id="IPR012340">
    <property type="entry name" value="NA-bd_OB-fold"/>
</dbReference>
<dbReference type="InterPro" id="IPR002059">
    <property type="entry name" value="CSP_DNA-bd"/>
</dbReference>
<protein>
    <submittedName>
        <fullName evidence="3">Cold shock-like protein</fullName>
    </submittedName>
</protein>
<gene>
    <name evidence="3" type="primary">csp_2</name>
    <name evidence="3" type="ORF">CNLFYP112_01434</name>
</gene>